<dbReference type="EMBL" id="JAUCMV010000001">
    <property type="protein sequence ID" value="KAK0423204.1"/>
    <property type="molecule type" value="Genomic_DNA"/>
</dbReference>
<comment type="caution">
    <text evidence="2">The sequence shown here is derived from an EMBL/GenBank/DDBJ whole genome shotgun (WGS) entry which is preliminary data.</text>
</comment>
<feature type="transmembrane region" description="Helical" evidence="1">
    <location>
        <begin position="51"/>
        <end position="73"/>
    </location>
</feature>
<reference evidence="2" key="1">
    <citation type="submission" date="2023-06" db="EMBL/GenBank/DDBJ databases">
        <title>Genomic analysis of the entomopathogenic nematode Steinernema hermaphroditum.</title>
        <authorList>
            <person name="Schwarz E.M."/>
            <person name="Heppert J.K."/>
            <person name="Baniya A."/>
            <person name="Schwartz H.T."/>
            <person name="Tan C.-H."/>
            <person name="Antoshechkin I."/>
            <person name="Sternberg P.W."/>
            <person name="Goodrich-Blair H."/>
            <person name="Dillman A.R."/>
        </authorList>
    </citation>
    <scope>NUCLEOTIDE SEQUENCE</scope>
    <source>
        <strain evidence="2">PS9179</strain>
        <tissue evidence="2">Whole animal</tissue>
    </source>
</reference>
<dbReference type="Proteomes" id="UP001175271">
    <property type="component" value="Unassembled WGS sequence"/>
</dbReference>
<protein>
    <submittedName>
        <fullName evidence="2">Uncharacterized protein</fullName>
    </submittedName>
</protein>
<evidence type="ECO:0000313" key="2">
    <source>
        <dbReference type="EMBL" id="KAK0423204.1"/>
    </source>
</evidence>
<proteinExistence type="predicted"/>
<keyword evidence="3" id="KW-1185">Reference proteome</keyword>
<sequence length="176" mass="20565">MDFSRQLDYSTLEVAGRVVSVPGNVKRAYTISFFIFLVNCSPLLFVDPWNLVIFSLPVFIGATEFTLLGLALFRNIHRKLFLASFTVFIGLLSMTLTQMGLFHFAQAVKYQSLYLMVIPFVLWNFAGVYLLVLFYFYRLYKYIEIDDEKKLIMCYEAEKKANNEEKEKNEEKKNIV</sequence>
<evidence type="ECO:0000256" key="1">
    <source>
        <dbReference type="SAM" id="Phobius"/>
    </source>
</evidence>
<gene>
    <name evidence="2" type="ORF">QR680_008024</name>
</gene>
<feature type="transmembrane region" description="Helical" evidence="1">
    <location>
        <begin position="80"/>
        <end position="101"/>
    </location>
</feature>
<keyword evidence="1" id="KW-1133">Transmembrane helix</keyword>
<name>A0AA39IHI4_9BILA</name>
<feature type="transmembrane region" description="Helical" evidence="1">
    <location>
        <begin position="113"/>
        <end position="137"/>
    </location>
</feature>
<dbReference type="AlphaFoldDB" id="A0AA39IHI4"/>
<organism evidence="2 3">
    <name type="scientific">Steinernema hermaphroditum</name>
    <dbReference type="NCBI Taxonomy" id="289476"/>
    <lineage>
        <taxon>Eukaryota</taxon>
        <taxon>Metazoa</taxon>
        <taxon>Ecdysozoa</taxon>
        <taxon>Nematoda</taxon>
        <taxon>Chromadorea</taxon>
        <taxon>Rhabditida</taxon>
        <taxon>Tylenchina</taxon>
        <taxon>Panagrolaimomorpha</taxon>
        <taxon>Strongyloidoidea</taxon>
        <taxon>Steinernematidae</taxon>
        <taxon>Steinernema</taxon>
    </lineage>
</organism>
<keyword evidence="1" id="KW-0812">Transmembrane</keyword>
<keyword evidence="1" id="KW-0472">Membrane</keyword>
<feature type="transmembrane region" description="Helical" evidence="1">
    <location>
        <begin position="27"/>
        <end position="45"/>
    </location>
</feature>
<accession>A0AA39IHI4</accession>
<evidence type="ECO:0000313" key="3">
    <source>
        <dbReference type="Proteomes" id="UP001175271"/>
    </source>
</evidence>